<dbReference type="GO" id="GO:0005886">
    <property type="term" value="C:plasma membrane"/>
    <property type="evidence" value="ECO:0007669"/>
    <property type="project" value="UniProtKB-SubCell"/>
</dbReference>
<feature type="compositionally biased region" description="Low complexity" evidence="6">
    <location>
        <begin position="392"/>
        <end position="426"/>
    </location>
</feature>
<comment type="caution">
    <text evidence="9">The sequence shown here is derived from an EMBL/GenBank/DDBJ whole genome shotgun (WGS) entry which is preliminary data.</text>
</comment>
<feature type="compositionally biased region" description="Low complexity" evidence="6">
    <location>
        <begin position="478"/>
        <end position="491"/>
    </location>
</feature>
<dbReference type="PROSITE" id="PS51849">
    <property type="entry name" value="RSGI_N"/>
    <property type="match status" value="1"/>
</dbReference>
<organism evidence="9 10">
    <name type="scientific">Paenibacillus abyssi</name>
    <dbReference type="NCBI Taxonomy" id="1340531"/>
    <lineage>
        <taxon>Bacteria</taxon>
        <taxon>Bacillati</taxon>
        <taxon>Bacillota</taxon>
        <taxon>Bacilli</taxon>
        <taxon>Bacillales</taxon>
        <taxon>Paenibacillaceae</taxon>
        <taxon>Paenibacillus</taxon>
    </lineage>
</organism>
<keyword evidence="10" id="KW-1185">Reference proteome</keyword>
<dbReference type="InterPro" id="IPR055431">
    <property type="entry name" value="RsgI_M"/>
</dbReference>
<accession>A0A917FTK9</accession>
<evidence type="ECO:0000256" key="6">
    <source>
        <dbReference type="SAM" id="MobiDB-lite"/>
    </source>
</evidence>
<dbReference type="InterPro" id="IPR024449">
    <property type="entry name" value="Anti-sigma_RsgI_N"/>
</dbReference>
<dbReference type="Proteomes" id="UP000644756">
    <property type="component" value="Unassembled WGS sequence"/>
</dbReference>
<feature type="compositionally biased region" description="Low complexity" evidence="6">
    <location>
        <begin position="436"/>
        <end position="471"/>
    </location>
</feature>
<evidence type="ECO:0000313" key="9">
    <source>
        <dbReference type="EMBL" id="GGG00622.1"/>
    </source>
</evidence>
<protein>
    <recommendedName>
        <fullName evidence="8">RsgI N-terminal anti-sigma domain-containing protein</fullName>
    </recommendedName>
</protein>
<dbReference type="Pfam" id="PF23750">
    <property type="entry name" value="RsgI_M"/>
    <property type="match status" value="1"/>
</dbReference>
<comment type="subcellular location">
    <subcellularLocation>
        <location evidence="1">Cell membrane</location>
        <topology evidence="1">Single-pass membrane protein</topology>
    </subcellularLocation>
</comment>
<sequence length="491" mass="50569">MEETKGLVIRITDEFIVVMCDDGKFRNLPLPKMLPMVGERITVPLNPKKRRLPPWIYGAAAACFFLVLSLTMWSQLQPKYDYVVAIDINPSLELYVDSDGLVKKADALNPDAEKVLDEFPSEELTVQKAVEQVVAQSVALGYIHKDRENIIMVTAAKLRGKSLLDAKSIEAAVAETLQAAQIDGFIKVEQASKAFYDQAKEHNLSLNKWLLIQQAERQSGIQLSLEKAASESIAQILQEAGISKEQWFVSAGTAINQALDEQSDITEETFPVESSSNQTEGMPVPSTENEGQQQSITDSPSQSRDVNNSKTRKQPSGTSGVSGVSGKPAGTNGSEGSGIPSGSSGPTESHAPAVTNGSADNGASSESGIPSGSDVPSDAGAPSDTDSQSDFEAPSSSDRPSSDDAPSAPASGSEGPPDTGASSGSGSSSGSGNSSGTGNTPDSDNSSGSDSSDSGGSSSSSSPPSSSSPSGAAGGGSANSVSTPPSSSAAR</sequence>
<keyword evidence="2" id="KW-1003">Cell membrane</keyword>
<evidence type="ECO:0000256" key="3">
    <source>
        <dbReference type="ARBA" id="ARBA00022692"/>
    </source>
</evidence>
<evidence type="ECO:0000256" key="2">
    <source>
        <dbReference type="ARBA" id="ARBA00022475"/>
    </source>
</evidence>
<reference evidence="9" key="1">
    <citation type="journal article" date="2014" name="Int. J. Syst. Evol. Microbiol.">
        <title>Complete genome sequence of Corynebacterium casei LMG S-19264T (=DSM 44701T), isolated from a smear-ripened cheese.</title>
        <authorList>
            <consortium name="US DOE Joint Genome Institute (JGI-PGF)"/>
            <person name="Walter F."/>
            <person name="Albersmeier A."/>
            <person name="Kalinowski J."/>
            <person name="Ruckert C."/>
        </authorList>
    </citation>
    <scope>NUCLEOTIDE SEQUENCE</scope>
    <source>
        <strain evidence="9">CGMCC 1.12987</strain>
    </source>
</reference>
<dbReference type="Pfam" id="PF12791">
    <property type="entry name" value="RsgI_N"/>
    <property type="match status" value="1"/>
</dbReference>
<feature type="compositionally biased region" description="Polar residues" evidence="6">
    <location>
        <begin position="272"/>
        <end position="309"/>
    </location>
</feature>
<feature type="domain" description="RsgI N-terminal anti-sigma" evidence="8">
    <location>
        <begin position="4"/>
        <end position="52"/>
    </location>
</feature>
<dbReference type="EMBL" id="BMGR01000005">
    <property type="protein sequence ID" value="GGG00622.1"/>
    <property type="molecule type" value="Genomic_DNA"/>
</dbReference>
<gene>
    <name evidence="9" type="ORF">GCM10010916_17220</name>
</gene>
<name>A0A917FTK9_9BACL</name>
<evidence type="ECO:0000256" key="1">
    <source>
        <dbReference type="ARBA" id="ARBA00004162"/>
    </source>
</evidence>
<feature type="compositionally biased region" description="Low complexity" evidence="6">
    <location>
        <begin position="316"/>
        <end position="326"/>
    </location>
</feature>
<reference evidence="9" key="2">
    <citation type="submission" date="2020-09" db="EMBL/GenBank/DDBJ databases">
        <authorList>
            <person name="Sun Q."/>
            <person name="Zhou Y."/>
        </authorList>
    </citation>
    <scope>NUCLEOTIDE SEQUENCE</scope>
    <source>
        <strain evidence="9">CGMCC 1.12987</strain>
    </source>
</reference>
<dbReference type="RefSeq" id="WP_188530663.1">
    <property type="nucleotide sequence ID" value="NZ_BMGR01000005.1"/>
</dbReference>
<feature type="region of interest" description="Disordered" evidence="6">
    <location>
        <begin position="261"/>
        <end position="491"/>
    </location>
</feature>
<feature type="compositionally biased region" description="Polar residues" evidence="6">
    <location>
        <begin position="355"/>
        <end position="370"/>
    </location>
</feature>
<feature type="compositionally biased region" description="Low complexity" evidence="6">
    <location>
        <begin position="337"/>
        <end position="349"/>
    </location>
</feature>
<evidence type="ECO:0000256" key="7">
    <source>
        <dbReference type="SAM" id="Phobius"/>
    </source>
</evidence>
<keyword evidence="3 7" id="KW-0812">Transmembrane</keyword>
<evidence type="ECO:0000256" key="5">
    <source>
        <dbReference type="ARBA" id="ARBA00023136"/>
    </source>
</evidence>
<proteinExistence type="predicted"/>
<evidence type="ECO:0000313" key="10">
    <source>
        <dbReference type="Proteomes" id="UP000644756"/>
    </source>
</evidence>
<feature type="transmembrane region" description="Helical" evidence="7">
    <location>
        <begin position="55"/>
        <end position="73"/>
    </location>
</feature>
<evidence type="ECO:0000259" key="8">
    <source>
        <dbReference type="PROSITE" id="PS51849"/>
    </source>
</evidence>
<keyword evidence="5 7" id="KW-0472">Membrane</keyword>
<dbReference type="AlphaFoldDB" id="A0A917FTK9"/>
<keyword evidence="4 7" id="KW-1133">Transmembrane helix</keyword>
<evidence type="ECO:0000256" key="4">
    <source>
        <dbReference type="ARBA" id="ARBA00022989"/>
    </source>
</evidence>